<dbReference type="InterPro" id="IPR017871">
    <property type="entry name" value="ABC_transporter-like_CS"/>
</dbReference>
<organism evidence="6 7">
    <name type="scientific">Leucobacter chromiiresistens</name>
    <dbReference type="NCBI Taxonomy" id="1079994"/>
    <lineage>
        <taxon>Bacteria</taxon>
        <taxon>Bacillati</taxon>
        <taxon>Actinomycetota</taxon>
        <taxon>Actinomycetes</taxon>
        <taxon>Micrococcales</taxon>
        <taxon>Microbacteriaceae</taxon>
        <taxon>Leucobacter</taxon>
    </lineage>
</organism>
<feature type="domain" description="ABC transporter" evidence="5">
    <location>
        <begin position="7"/>
        <end position="230"/>
    </location>
</feature>
<protein>
    <recommendedName>
        <fullName evidence="5">ABC transporter domain-containing protein</fullName>
    </recommendedName>
</protein>
<comment type="similarity">
    <text evidence="1">Belongs to the ABC transporter superfamily.</text>
</comment>
<name>A0A147EGA0_9MICO</name>
<dbReference type="InterPro" id="IPR003439">
    <property type="entry name" value="ABC_transporter-like_ATP-bd"/>
</dbReference>
<dbReference type="GO" id="GO:0005524">
    <property type="term" value="F:ATP binding"/>
    <property type="evidence" value="ECO:0007669"/>
    <property type="project" value="UniProtKB-KW"/>
</dbReference>
<dbReference type="OrthoDB" id="501320at2"/>
<dbReference type="PROSITE" id="PS50893">
    <property type="entry name" value="ABC_TRANSPORTER_2"/>
    <property type="match status" value="2"/>
</dbReference>
<keyword evidence="4" id="KW-0067">ATP-binding</keyword>
<dbReference type="GO" id="GO:0042626">
    <property type="term" value="F:ATPase-coupled transmembrane transporter activity"/>
    <property type="evidence" value="ECO:0007669"/>
    <property type="project" value="TreeGrafter"/>
</dbReference>
<evidence type="ECO:0000313" key="6">
    <source>
        <dbReference type="EMBL" id="KTR83415.1"/>
    </source>
</evidence>
<dbReference type="PROSITE" id="PS00211">
    <property type="entry name" value="ABC_TRANSPORTER_1"/>
    <property type="match status" value="1"/>
</dbReference>
<dbReference type="InterPro" id="IPR003593">
    <property type="entry name" value="AAA+_ATPase"/>
</dbReference>
<evidence type="ECO:0000256" key="2">
    <source>
        <dbReference type="ARBA" id="ARBA00022448"/>
    </source>
</evidence>
<evidence type="ECO:0000256" key="4">
    <source>
        <dbReference type="ARBA" id="ARBA00022840"/>
    </source>
</evidence>
<dbReference type="PATRIC" id="fig|1079994.3.peg.2410"/>
<dbReference type="InterPro" id="IPR027417">
    <property type="entry name" value="P-loop_NTPase"/>
</dbReference>
<gene>
    <name evidence="6" type="ORF">NS354_10515</name>
</gene>
<keyword evidence="3" id="KW-0547">Nucleotide-binding</keyword>
<dbReference type="Gene3D" id="3.40.50.300">
    <property type="entry name" value="P-loop containing nucleotide triphosphate hydrolases"/>
    <property type="match status" value="2"/>
</dbReference>
<dbReference type="InterPro" id="IPR015856">
    <property type="entry name" value="ABC_transpr_CbiO/EcfA_su"/>
</dbReference>
<evidence type="ECO:0000256" key="3">
    <source>
        <dbReference type="ARBA" id="ARBA00022741"/>
    </source>
</evidence>
<evidence type="ECO:0000256" key="1">
    <source>
        <dbReference type="ARBA" id="ARBA00005417"/>
    </source>
</evidence>
<proteinExistence type="inferred from homology"/>
<dbReference type="CDD" id="cd03225">
    <property type="entry name" value="ABC_cobalt_CbiO_domain1"/>
    <property type="match status" value="1"/>
</dbReference>
<comment type="caution">
    <text evidence="6">The sequence shown here is derived from an EMBL/GenBank/DDBJ whole genome shotgun (WGS) entry which is preliminary data.</text>
</comment>
<reference evidence="6 7" key="1">
    <citation type="journal article" date="2016" name="Front. Microbiol.">
        <title>Genomic Resource of Rice Seed Associated Bacteria.</title>
        <authorList>
            <person name="Midha S."/>
            <person name="Bansal K."/>
            <person name="Sharma S."/>
            <person name="Kumar N."/>
            <person name="Patil P.P."/>
            <person name="Chaudhry V."/>
            <person name="Patil P.B."/>
        </authorList>
    </citation>
    <scope>NUCLEOTIDE SEQUENCE [LARGE SCALE GENOMIC DNA]</scope>
    <source>
        <strain evidence="6 7">NS354</strain>
    </source>
</reference>
<dbReference type="GO" id="GO:0016887">
    <property type="term" value="F:ATP hydrolysis activity"/>
    <property type="evidence" value="ECO:0007669"/>
    <property type="project" value="InterPro"/>
</dbReference>
<dbReference type="SMART" id="SM00382">
    <property type="entry name" value="AAA"/>
    <property type="match status" value="2"/>
</dbReference>
<dbReference type="PANTHER" id="PTHR43553">
    <property type="entry name" value="HEAVY METAL TRANSPORTER"/>
    <property type="match status" value="1"/>
</dbReference>
<keyword evidence="7" id="KW-1185">Reference proteome</keyword>
<keyword evidence="2" id="KW-0813">Transport</keyword>
<evidence type="ECO:0000259" key="5">
    <source>
        <dbReference type="PROSITE" id="PS50893"/>
    </source>
</evidence>
<dbReference type="Proteomes" id="UP000070810">
    <property type="component" value="Unassembled WGS sequence"/>
</dbReference>
<accession>A0A147EGA0</accession>
<dbReference type="InterPro" id="IPR050095">
    <property type="entry name" value="ECF_ABC_transporter_ATP-bd"/>
</dbReference>
<dbReference type="GO" id="GO:0043190">
    <property type="term" value="C:ATP-binding cassette (ABC) transporter complex"/>
    <property type="evidence" value="ECO:0007669"/>
    <property type="project" value="TreeGrafter"/>
</dbReference>
<sequence>MAEAYVLSLAGAGFAFHDSEAAALSGIDLRVRAGETVAVLGPQGSGTSTLCRLAAGLLGERGVGSGAVHAPASVAMLGEDPEAQLTGMTSFVDDEVRLPTRLSGSTRPVDVGAALHEFGMRRLLGRRLDTLSGGERQLVALASLMTLGPALLVLDQPGLSLDPGARGLLAAALRRFCARGGAVLLAGHQHDELTAGADRVAFLHGGRLTAGPRSGALSDAVLAERGVWSVVGEDPHRAAPGPGASGRAGDARLDVRALTVSRGRSTIFADFDCRATRGEVVAVEGPNGAGKSTLLRAVAGLLDADADVRVDGAVLVDGEHLTGMPVHRRAHRVAWVGQDPGAQLSASTVRAELERALPLPPHRRRERAGVRAARAAEVDRVLAQTGLAEHADEHPYDLDPAQRKDLVIASALLLGAGVLLLDEPTLGRDLAGMRRLERVIAEVSAAGVAVVLSTHDLRWAGCIAHRTLRLG</sequence>
<dbReference type="AlphaFoldDB" id="A0A147EGA0"/>
<dbReference type="Pfam" id="PF00005">
    <property type="entry name" value="ABC_tran"/>
    <property type="match status" value="2"/>
</dbReference>
<dbReference type="EMBL" id="LDRK01000084">
    <property type="protein sequence ID" value="KTR83415.1"/>
    <property type="molecule type" value="Genomic_DNA"/>
</dbReference>
<feature type="domain" description="ABC transporter" evidence="5">
    <location>
        <begin position="253"/>
        <end position="471"/>
    </location>
</feature>
<evidence type="ECO:0000313" key="7">
    <source>
        <dbReference type="Proteomes" id="UP000070810"/>
    </source>
</evidence>
<dbReference type="SUPFAM" id="SSF52540">
    <property type="entry name" value="P-loop containing nucleoside triphosphate hydrolases"/>
    <property type="match status" value="2"/>
</dbReference>